<sequence length="39" mass="4187">MQVAATAEASDEEEKSGRNFLKEVPPRTPPQELSTLAGT</sequence>
<evidence type="ECO:0000256" key="1">
    <source>
        <dbReference type="SAM" id="MobiDB-lite"/>
    </source>
</evidence>
<proteinExistence type="predicted"/>
<dbReference type="KEGG" id="dti:Desti_1567"/>
<gene>
    <name evidence="2" type="ordered locus">Desti_1567</name>
</gene>
<evidence type="ECO:0000313" key="2">
    <source>
        <dbReference type="EMBL" id="AFM24278.1"/>
    </source>
</evidence>
<accession>I4C3Y7</accession>
<feature type="region of interest" description="Disordered" evidence="1">
    <location>
        <begin position="1"/>
        <end position="39"/>
    </location>
</feature>
<dbReference type="EMBL" id="CP003360">
    <property type="protein sequence ID" value="AFM24278.1"/>
    <property type="molecule type" value="Genomic_DNA"/>
</dbReference>
<evidence type="ECO:0000313" key="3">
    <source>
        <dbReference type="Proteomes" id="UP000006055"/>
    </source>
</evidence>
<dbReference type="AlphaFoldDB" id="I4C3Y7"/>
<name>I4C3Y7_DESTA</name>
<protein>
    <submittedName>
        <fullName evidence="2">Uncharacterized protein</fullName>
    </submittedName>
</protein>
<reference evidence="3" key="1">
    <citation type="submission" date="2012-06" db="EMBL/GenBank/DDBJ databases">
        <title>Complete sequence of chromosome of Desulfomonile tiedjei DSM 6799.</title>
        <authorList>
            <person name="Lucas S."/>
            <person name="Copeland A."/>
            <person name="Lapidus A."/>
            <person name="Glavina del Rio T."/>
            <person name="Dalin E."/>
            <person name="Tice H."/>
            <person name="Bruce D."/>
            <person name="Goodwin L."/>
            <person name="Pitluck S."/>
            <person name="Peters L."/>
            <person name="Ovchinnikova G."/>
            <person name="Zeytun A."/>
            <person name="Lu M."/>
            <person name="Kyrpides N."/>
            <person name="Mavromatis K."/>
            <person name="Ivanova N."/>
            <person name="Brettin T."/>
            <person name="Detter J.C."/>
            <person name="Han C."/>
            <person name="Larimer F."/>
            <person name="Land M."/>
            <person name="Hauser L."/>
            <person name="Markowitz V."/>
            <person name="Cheng J.-F."/>
            <person name="Hugenholtz P."/>
            <person name="Woyke T."/>
            <person name="Wu D."/>
            <person name="Spring S."/>
            <person name="Schroeder M."/>
            <person name="Brambilla E."/>
            <person name="Klenk H.-P."/>
            <person name="Eisen J.A."/>
        </authorList>
    </citation>
    <scope>NUCLEOTIDE SEQUENCE [LARGE SCALE GENOMIC DNA]</scope>
    <source>
        <strain evidence="3">ATCC 49306 / DSM 6799 / DCB-1</strain>
    </source>
</reference>
<dbReference type="STRING" id="706587.Desti_1567"/>
<dbReference type="HOGENOM" id="CLU_3308584_0_0_7"/>
<organism evidence="2 3">
    <name type="scientific">Desulfomonile tiedjei (strain ATCC 49306 / DSM 6799 / DCB-1)</name>
    <dbReference type="NCBI Taxonomy" id="706587"/>
    <lineage>
        <taxon>Bacteria</taxon>
        <taxon>Pseudomonadati</taxon>
        <taxon>Thermodesulfobacteriota</taxon>
        <taxon>Desulfomonilia</taxon>
        <taxon>Desulfomonilales</taxon>
        <taxon>Desulfomonilaceae</taxon>
        <taxon>Desulfomonile</taxon>
    </lineage>
</organism>
<feature type="compositionally biased region" description="Basic and acidic residues" evidence="1">
    <location>
        <begin position="15"/>
        <end position="25"/>
    </location>
</feature>
<keyword evidence="3" id="KW-1185">Reference proteome</keyword>
<dbReference type="Proteomes" id="UP000006055">
    <property type="component" value="Chromosome"/>
</dbReference>